<comment type="caution">
    <text evidence="1">The sequence shown here is derived from an EMBL/GenBank/DDBJ whole genome shotgun (WGS) entry which is preliminary data.</text>
</comment>
<accession>A0ACB8YCJ4</accession>
<dbReference type="EMBL" id="CM042059">
    <property type="protein sequence ID" value="KAI3681338.1"/>
    <property type="molecule type" value="Genomic_DNA"/>
</dbReference>
<sequence length="106" mass="11655">MTVTAPYSSNSAAKQFVSDVMGAQHHGTETPAPSFNLGFSPITTNTYEQREAKGKDKLAEEDYQPKAIRREVKLGDLMRQVLLGISITTEERKVHDLCLATFGGPE</sequence>
<proteinExistence type="predicted"/>
<keyword evidence="2" id="KW-1185">Reference proteome</keyword>
<evidence type="ECO:0000313" key="2">
    <source>
        <dbReference type="Proteomes" id="UP001055879"/>
    </source>
</evidence>
<dbReference type="Proteomes" id="UP001055879">
    <property type="component" value="Linkage Group LG13"/>
</dbReference>
<name>A0ACB8YCJ4_ARCLA</name>
<reference evidence="2" key="1">
    <citation type="journal article" date="2022" name="Mol. Ecol. Resour.">
        <title>The genomes of chicory, endive, great burdock and yacon provide insights into Asteraceae palaeo-polyploidization history and plant inulin production.</title>
        <authorList>
            <person name="Fan W."/>
            <person name="Wang S."/>
            <person name="Wang H."/>
            <person name="Wang A."/>
            <person name="Jiang F."/>
            <person name="Liu H."/>
            <person name="Zhao H."/>
            <person name="Xu D."/>
            <person name="Zhang Y."/>
        </authorList>
    </citation>
    <scope>NUCLEOTIDE SEQUENCE [LARGE SCALE GENOMIC DNA]</scope>
    <source>
        <strain evidence="2">cv. Niubang</strain>
    </source>
</reference>
<reference evidence="1 2" key="2">
    <citation type="journal article" date="2022" name="Mol. Ecol. Resour.">
        <title>The genomes of chicory, endive, great burdock and yacon provide insights into Asteraceae paleo-polyploidization history and plant inulin production.</title>
        <authorList>
            <person name="Fan W."/>
            <person name="Wang S."/>
            <person name="Wang H."/>
            <person name="Wang A."/>
            <person name="Jiang F."/>
            <person name="Liu H."/>
            <person name="Zhao H."/>
            <person name="Xu D."/>
            <person name="Zhang Y."/>
        </authorList>
    </citation>
    <scope>NUCLEOTIDE SEQUENCE [LARGE SCALE GENOMIC DNA]</scope>
    <source>
        <strain evidence="2">cv. Niubang</strain>
    </source>
</reference>
<evidence type="ECO:0000313" key="1">
    <source>
        <dbReference type="EMBL" id="KAI3681338.1"/>
    </source>
</evidence>
<protein>
    <submittedName>
        <fullName evidence="1">Uncharacterized protein</fullName>
    </submittedName>
</protein>
<organism evidence="1 2">
    <name type="scientific">Arctium lappa</name>
    <name type="common">Greater burdock</name>
    <name type="synonym">Lappa major</name>
    <dbReference type="NCBI Taxonomy" id="4217"/>
    <lineage>
        <taxon>Eukaryota</taxon>
        <taxon>Viridiplantae</taxon>
        <taxon>Streptophyta</taxon>
        <taxon>Embryophyta</taxon>
        <taxon>Tracheophyta</taxon>
        <taxon>Spermatophyta</taxon>
        <taxon>Magnoliopsida</taxon>
        <taxon>eudicotyledons</taxon>
        <taxon>Gunneridae</taxon>
        <taxon>Pentapetalae</taxon>
        <taxon>asterids</taxon>
        <taxon>campanulids</taxon>
        <taxon>Asterales</taxon>
        <taxon>Asteraceae</taxon>
        <taxon>Carduoideae</taxon>
        <taxon>Cardueae</taxon>
        <taxon>Arctiinae</taxon>
        <taxon>Arctium</taxon>
    </lineage>
</organism>
<gene>
    <name evidence="1" type="ORF">L6452_36129</name>
</gene>